<accession>A0ACB7VXE1</accession>
<reference evidence="2" key="1">
    <citation type="journal article" date="2022" name="Nat. Commun.">
        <title>Chromosome evolution and the genetic basis of agronomically important traits in greater yam.</title>
        <authorList>
            <person name="Bredeson J.V."/>
            <person name="Lyons J.B."/>
            <person name="Oniyinde I.O."/>
            <person name="Okereke N.R."/>
            <person name="Kolade O."/>
            <person name="Nnabue I."/>
            <person name="Nwadili C.O."/>
            <person name="Hribova E."/>
            <person name="Parker M."/>
            <person name="Nwogha J."/>
            <person name="Shu S."/>
            <person name="Carlson J."/>
            <person name="Kariba R."/>
            <person name="Muthemba S."/>
            <person name="Knop K."/>
            <person name="Barton G.J."/>
            <person name="Sherwood A.V."/>
            <person name="Lopez-Montes A."/>
            <person name="Asiedu R."/>
            <person name="Jamnadass R."/>
            <person name="Muchugi A."/>
            <person name="Goodstein D."/>
            <person name="Egesi C.N."/>
            <person name="Featherston J."/>
            <person name="Asfaw A."/>
            <person name="Simpson G.G."/>
            <person name="Dolezel J."/>
            <person name="Hendre P.S."/>
            <person name="Van Deynze A."/>
            <person name="Kumar P.L."/>
            <person name="Obidiegwu J.E."/>
            <person name="Bhattacharjee R."/>
            <person name="Rokhsar D.S."/>
        </authorList>
    </citation>
    <scope>NUCLEOTIDE SEQUENCE [LARGE SCALE GENOMIC DNA]</scope>
    <source>
        <strain evidence="2">cv. TDa95/00328</strain>
    </source>
</reference>
<dbReference type="EMBL" id="CM037016">
    <property type="protein sequence ID" value="KAH7679460.1"/>
    <property type="molecule type" value="Genomic_DNA"/>
</dbReference>
<keyword evidence="2" id="KW-1185">Reference proteome</keyword>
<evidence type="ECO:0000313" key="2">
    <source>
        <dbReference type="Proteomes" id="UP000827976"/>
    </source>
</evidence>
<comment type="caution">
    <text evidence="1">The sequence shown here is derived from an EMBL/GenBank/DDBJ whole genome shotgun (WGS) entry which is preliminary data.</text>
</comment>
<gene>
    <name evidence="1" type="ORF">IHE45_06G059800</name>
</gene>
<evidence type="ECO:0000313" key="1">
    <source>
        <dbReference type="EMBL" id="KAH7679460.1"/>
    </source>
</evidence>
<name>A0ACB7VXE1_DIOAL</name>
<protein>
    <submittedName>
        <fullName evidence="1">Ribosome-inactivating protein</fullName>
    </submittedName>
</protein>
<sequence length="733" mass="85853">MEEDHEYKVLMEDIQYALKEVRGFNFYSRFIRQIQEKPKILSYIFRDITNSSVIPIVIYGLGRIQYSYAARFQLALALLLREVPELEIDTEITICCDNLTLNYVEEEVFKAHGCKVIRMTGGRFKWTVDKHTLFFLPFTRPEVVGDLLQMNWCSSQLEKIIILGSSLASITDTLDDMISTCDSEEGHPKMTIDKLTYVTDRLRYLWATYKQKWEFDINDESSSIEKSLGYDPEQIFEDMCWHGFDFDGNDIDEENMNKFLPSTESCFKWVDDDTSYPYRMDEDDFEELPKLQYEMEITLREVRESQHYCNFRDQLYNNYLLINEVSRRLCSIDQVQLVIYGLGTLEHYYDSHYQLALGLLLKKEINMLKIGEIQVFDPVITPVDAALIRSLGCTVLSVNEYARRRVEKPILFFLPFAPYDLVANILETNWSPSNLANIIILGSSMHRRGALCDQPDYGIFKPTEIGRLMEKDRYRYINIIKDWSVDFTVDKEDIQMPFNQFYWVFFNLPPDYDMNSILPSFPILNKIEVDHENAIPDNDDISELRTRMECCYFEKFKLNNKRKNSFFSFRDDLRGLRKYRKTWTPPQSNWIKLNFDGHYGELYGYGGFFSNDEGKILLSYAGSMSNTSADFGNGKDKITCQMEGLRQGVRCFKQLMPNYCQNSNLIIEGSALSVIRWSNNLLPPPHKFVEIFKEVCAMLEETNCVMQYVYEEANIKANELAKLGMTLSEFSSW</sequence>
<dbReference type="Proteomes" id="UP000827976">
    <property type="component" value="Chromosome 6"/>
</dbReference>
<organism evidence="1 2">
    <name type="scientific">Dioscorea alata</name>
    <name type="common">Purple yam</name>
    <dbReference type="NCBI Taxonomy" id="55571"/>
    <lineage>
        <taxon>Eukaryota</taxon>
        <taxon>Viridiplantae</taxon>
        <taxon>Streptophyta</taxon>
        <taxon>Embryophyta</taxon>
        <taxon>Tracheophyta</taxon>
        <taxon>Spermatophyta</taxon>
        <taxon>Magnoliopsida</taxon>
        <taxon>Liliopsida</taxon>
        <taxon>Dioscoreales</taxon>
        <taxon>Dioscoreaceae</taxon>
        <taxon>Dioscorea</taxon>
    </lineage>
</organism>
<proteinExistence type="predicted"/>